<dbReference type="InterPro" id="IPR015500">
    <property type="entry name" value="Peptidase_S8_subtilisin-rel"/>
</dbReference>
<feature type="domain" description="Peptidase S8/S53" evidence="6">
    <location>
        <begin position="257"/>
        <end position="570"/>
    </location>
</feature>
<dbReference type="PANTHER" id="PTHR42884:SF14">
    <property type="entry name" value="NEUROENDOCRINE CONVERTASE 1"/>
    <property type="match status" value="1"/>
</dbReference>
<dbReference type="PROSITE" id="PS00138">
    <property type="entry name" value="SUBTILASE_SER"/>
    <property type="match status" value="1"/>
</dbReference>
<dbReference type="CDD" id="cd05562">
    <property type="entry name" value="Peptidases_S53_like"/>
    <property type="match status" value="1"/>
</dbReference>
<evidence type="ECO:0000256" key="3">
    <source>
        <dbReference type="ARBA" id="ARBA00022825"/>
    </source>
</evidence>
<accession>A0A395JI33</accession>
<comment type="caution">
    <text evidence="4">Lacks conserved residue(s) required for the propagation of feature annotation.</text>
</comment>
<organism evidence="7 8">
    <name type="scientific">Arenicella xantha</name>
    <dbReference type="NCBI Taxonomy" id="644221"/>
    <lineage>
        <taxon>Bacteria</taxon>
        <taxon>Pseudomonadati</taxon>
        <taxon>Pseudomonadota</taxon>
        <taxon>Gammaproteobacteria</taxon>
        <taxon>Arenicellales</taxon>
        <taxon>Arenicellaceae</taxon>
        <taxon>Arenicella</taxon>
    </lineage>
</organism>
<dbReference type="OrthoDB" id="5749027at2"/>
<proteinExistence type="inferred from homology"/>
<dbReference type="InterPro" id="IPR023828">
    <property type="entry name" value="Peptidase_S8_Ser-AS"/>
</dbReference>
<dbReference type="PANTHER" id="PTHR42884">
    <property type="entry name" value="PROPROTEIN CONVERTASE SUBTILISIN/KEXIN-RELATED"/>
    <property type="match status" value="1"/>
</dbReference>
<comment type="similarity">
    <text evidence="4">Belongs to the peptidase S8 family.</text>
</comment>
<feature type="chain" id="PRO_5017366754" evidence="5">
    <location>
        <begin position="38"/>
        <end position="603"/>
    </location>
</feature>
<keyword evidence="5" id="KW-0732">Signal</keyword>
<gene>
    <name evidence="7" type="ORF">DFR28_103230</name>
</gene>
<keyword evidence="2" id="KW-0378">Hydrolase</keyword>
<dbReference type="PRINTS" id="PR00723">
    <property type="entry name" value="SUBTILISIN"/>
</dbReference>
<dbReference type="PROSITE" id="PS51892">
    <property type="entry name" value="SUBTILASE"/>
    <property type="match status" value="1"/>
</dbReference>
<evidence type="ECO:0000313" key="7">
    <source>
        <dbReference type="EMBL" id="RBP49800.1"/>
    </source>
</evidence>
<sequence length="603" mass="62982">MKQTTILSQRLSGPATCNNLLASGLLALLLISGASQANPLDGATPPSPEKIRQAINAAKDAAKTKGSHKHQTSSKLDSALNNFIGGTDRSLQKGTGSPILKTKGSNLVQVYITTKNTSESTLQALQDLGIEIELVVPSLNKIQAWTSADGLQELVKLNVVSSVSRPHYATTRAGSKTTQGDAILRANELRKLGITGKGIKVGIVSDGANNWQTARNTGDLPQNVTVYGSCSTRSADVSTCSPELTCNEGTAMAEIIHDIAPKAELAVAAVGTSLEFISQINNLANTFKANIIVDDLGFFAEPYFADGDIAQAVAALPADILYVSSAGNSAASHYERNYRKYPADTTIHDFGAQEGAGADETLGFITAPNRGTVALLQWDESYNNPSSDYDLYIFDINGEITQSSAFGNGPALEAVCVPNTGSSDQVHFAVVDKYSGSTRRLEMFFLGASAIEYEIPSGSIFGHPGVARAVAVGTINAGSNTSAFYSSRGPAQRNRAKPDLTGVDGVSVTGAGGFPSTFFGTSAAAPHVAGVAALLMSASKKNTSDAVRQAMFNTATDLGSSGRDSIYGYGRVNAEAAITQLDINLGNASLGSLLLLLLNEENL</sequence>
<dbReference type="InParanoid" id="A0A395JI33"/>
<evidence type="ECO:0000256" key="4">
    <source>
        <dbReference type="PROSITE-ProRule" id="PRU01240"/>
    </source>
</evidence>
<evidence type="ECO:0000259" key="6">
    <source>
        <dbReference type="Pfam" id="PF00082"/>
    </source>
</evidence>
<dbReference type="InterPro" id="IPR034075">
    <property type="entry name" value="Glr3161-like_dom"/>
</dbReference>
<dbReference type="RefSeq" id="WP_113954796.1">
    <property type="nucleotide sequence ID" value="NZ_QNRT01000003.1"/>
</dbReference>
<name>A0A395JI33_9GAMM</name>
<protein>
    <submittedName>
        <fullName evidence="7">Subtilase family protein</fullName>
    </submittedName>
</protein>
<evidence type="ECO:0000313" key="8">
    <source>
        <dbReference type="Proteomes" id="UP000253083"/>
    </source>
</evidence>
<dbReference type="Proteomes" id="UP000253083">
    <property type="component" value="Unassembled WGS sequence"/>
</dbReference>
<dbReference type="GO" id="GO:0016020">
    <property type="term" value="C:membrane"/>
    <property type="evidence" value="ECO:0007669"/>
    <property type="project" value="TreeGrafter"/>
</dbReference>
<dbReference type="SUPFAM" id="SSF52743">
    <property type="entry name" value="Subtilisin-like"/>
    <property type="match status" value="1"/>
</dbReference>
<dbReference type="Gene3D" id="3.40.50.200">
    <property type="entry name" value="Peptidase S8/S53 domain"/>
    <property type="match status" value="2"/>
</dbReference>
<dbReference type="GO" id="GO:0004252">
    <property type="term" value="F:serine-type endopeptidase activity"/>
    <property type="evidence" value="ECO:0007669"/>
    <property type="project" value="InterPro"/>
</dbReference>
<dbReference type="InterPro" id="IPR036852">
    <property type="entry name" value="Peptidase_S8/S53_dom_sf"/>
</dbReference>
<keyword evidence="8" id="KW-1185">Reference proteome</keyword>
<dbReference type="AlphaFoldDB" id="A0A395JI33"/>
<evidence type="ECO:0000256" key="2">
    <source>
        <dbReference type="ARBA" id="ARBA00022801"/>
    </source>
</evidence>
<feature type="signal peptide" evidence="5">
    <location>
        <begin position="1"/>
        <end position="37"/>
    </location>
</feature>
<evidence type="ECO:0000256" key="1">
    <source>
        <dbReference type="ARBA" id="ARBA00022670"/>
    </source>
</evidence>
<reference evidence="7 8" key="1">
    <citation type="submission" date="2018-06" db="EMBL/GenBank/DDBJ databases">
        <title>Genomic Encyclopedia of Type Strains, Phase IV (KMG-IV): sequencing the most valuable type-strain genomes for metagenomic binning, comparative biology and taxonomic classification.</title>
        <authorList>
            <person name="Goeker M."/>
        </authorList>
    </citation>
    <scope>NUCLEOTIDE SEQUENCE [LARGE SCALE GENOMIC DNA]</scope>
    <source>
        <strain evidence="7 8">DSM 24032</strain>
    </source>
</reference>
<keyword evidence="3" id="KW-0720">Serine protease</keyword>
<comment type="caution">
    <text evidence="7">The sequence shown here is derived from an EMBL/GenBank/DDBJ whole genome shotgun (WGS) entry which is preliminary data.</text>
</comment>
<dbReference type="EMBL" id="QNRT01000003">
    <property type="protein sequence ID" value="RBP49800.1"/>
    <property type="molecule type" value="Genomic_DNA"/>
</dbReference>
<dbReference type="InterPro" id="IPR000209">
    <property type="entry name" value="Peptidase_S8/S53_dom"/>
</dbReference>
<keyword evidence="1" id="KW-0645">Protease</keyword>
<evidence type="ECO:0000256" key="5">
    <source>
        <dbReference type="SAM" id="SignalP"/>
    </source>
</evidence>
<dbReference type="GO" id="GO:0016485">
    <property type="term" value="P:protein processing"/>
    <property type="evidence" value="ECO:0007669"/>
    <property type="project" value="TreeGrafter"/>
</dbReference>
<dbReference type="Pfam" id="PF00082">
    <property type="entry name" value="Peptidase_S8"/>
    <property type="match status" value="1"/>
</dbReference>